<name>A0A0S4J769_BODSA</name>
<dbReference type="NCBIfam" id="TIGR01262">
    <property type="entry name" value="maiA"/>
    <property type="match status" value="1"/>
</dbReference>
<accession>A0A0S4J769</accession>
<keyword evidence="4" id="KW-0413">Isomerase</keyword>
<dbReference type="CDD" id="cd03191">
    <property type="entry name" value="GST_C_Zeta"/>
    <property type="match status" value="1"/>
</dbReference>
<feature type="domain" description="GST C-terminal" evidence="3">
    <location>
        <begin position="97"/>
        <end position="222"/>
    </location>
</feature>
<proteinExistence type="inferred from homology"/>
<dbReference type="Gene3D" id="3.40.30.10">
    <property type="entry name" value="Glutaredoxin"/>
    <property type="match status" value="1"/>
</dbReference>
<dbReference type="InterPro" id="IPR034330">
    <property type="entry name" value="GST_Zeta_C"/>
</dbReference>
<dbReference type="GO" id="GO:0006749">
    <property type="term" value="P:glutathione metabolic process"/>
    <property type="evidence" value="ECO:0007669"/>
    <property type="project" value="TreeGrafter"/>
</dbReference>
<dbReference type="VEuPathDB" id="TriTrypDB:BSAL_85365"/>
<dbReference type="InterPro" id="IPR005955">
    <property type="entry name" value="GST_Zeta"/>
</dbReference>
<dbReference type="InterPro" id="IPR004045">
    <property type="entry name" value="Glutathione_S-Trfase_N"/>
</dbReference>
<dbReference type="PANTHER" id="PTHR42673:SF4">
    <property type="entry name" value="MALEYLACETOACETATE ISOMERASE"/>
    <property type="match status" value="1"/>
</dbReference>
<comment type="similarity">
    <text evidence="1">Belongs to the GST superfamily. Zeta family.</text>
</comment>
<evidence type="ECO:0000313" key="4">
    <source>
        <dbReference type="EMBL" id="CUG77211.1"/>
    </source>
</evidence>
<dbReference type="InterPro" id="IPR040079">
    <property type="entry name" value="Glutathione_S-Trfase"/>
</dbReference>
<reference evidence="5" key="1">
    <citation type="submission" date="2015-09" db="EMBL/GenBank/DDBJ databases">
        <authorList>
            <consortium name="Pathogen Informatics"/>
        </authorList>
    </citation>
    <scope>NUCLEOTIDE SEQUENCE [LARGE SCALE GENOMIC DNA]</scope>
    <source>
        <strain evidence="5">Lake Konstanz</strain>
    </source>
</reference>
<dbReference type="Gene3D" id="1.20.1050.10">
    <property type="match status" value="1"/>
</dbReference>
<gene>
    <name evidence="4" type="ORF">BSAL_85365</name>
</gene>
<dbReference type="CDD" id="cd03042">
    <property type="entry name" value="GST_N_Zeta"/>
    <property type="match status" value="1"/>
</dbReference>
<dbReference type="InterPro" id="IPR004046">
    <property type="entry name" value="GST_C"/>
</dbReference>
<feature type="domain" description="GST N-terminal" evidence="2">
    <location>
        <begin position="10"/>
        <end position="91"/>
    </location>
</feature>
<evidence type="ECO:0000313" key="5">
    <source>
        <dbReference type="Proteomes" id="UP000051952"/>
    </source>
</evidence>
<dbReference type="SUPFAM" id="SSF52833">
    <property type="entry name" value="Thioredoxin-like"/>
    <property type="match status" value="1"/>
</dbReference>
<dbReference type="SFLD" id="SFLDS00019">
    <property type="entry name" value="Glutathione_Transferase_(cytos"/>
    <property type="match status" value="1"/>
</dbReference>
<dbReference type="Pfam" id="PF14497">
    <property type="entry name" value="GST_C_3"/>
    <property type="match status" value="1"/>
</dbReference>
<keyword evidence="5" id="KW-1185">Reference proteome</keyword>
<dbReference type="GO" id="GO:0006559">
    <property type="term" value="P:L-phenylalanine catabolic process"/>
    <property type="evidence" value="ECO:0007669"/>
    <property type="project" value="TreeGrafter"/>
</dbReference>
<dbReference type="FunFam" id="1.20.1050.10:FF:000010">
    <property type="entry name" value="Maleylacetoacetate isomerase isoform 1"/>
    <property type="match status" value="1"/>
</dbReference>
<dbReference type="InterPro" id="IPR010987">
    <property type="entry name" value="Glutathione-S-Trfase_C-like"/>
</dbReference>
<dbReference type="EMBL" id="CYKH01001005">
    <property type="protein sequence ID" value="CUG77211.1"/>
    <property type="molecule type" value="Genomic_DNA"/>
</dbReference>
<dbReference type="GO" id="GO:0016034">
    <property type="term" value="F:maleylacetoacetate isomerase activity"/>
    <property type="evidence" value="ECO:0007669"/>
    <property type="project" value="TreeGrafter"/>
</dbReference>
<dbReference type="InterPro" id="IPR036282">
    <property type="entry name" value="Glutathione-S-Trfase_C_sf"/>
</dbReference>
<dbReference type="PROSITE" id="PS50404">
    <property type="entry name" value="GST_NTER"/>
    <property type="match status" value="1"/>
</dbReference>
<dbReference type="PANTHER" id="PTHR42673">
    <property type="entry name" value="MALEYLACETOACETATE ISOMERASE"/>
    <property type="match status" value="1"/>
</dbReference>
<evidence type="ECO:0000259" key="2">
    <source>
        <dbReference type="PROSITE" id="PS50404"/>
    </source>
</evidence>
<dbReference type="Pfam" id="PF13417">
    <property type="entry name" value="GST_N_3"/>
    <property type="match status" value="1"/>
</dbReference>
<sequence length="222" mass="24789">MQRIRQEGDPILILYGYWRSGCTWRVRMALELKGLPYEYRPINLLKGEDCTPEYKAINPAGLVPTLLDGKHTLSESLAILEYLEEKYPGPVSLLPRRFEDRAEVRRLALHIVSGIQPLQNLNMLEKIEALGGTQARGQWGKTVVADGFAALETMLKQTAGKYSFGDEVTLADLCLVPQVYSAGRFGVSMEPYPIINAIHSRLAELEVLKPAHPDAMPDAVKQ</sequence>
<dbReference type="SUPFAM" id="SSF47616">
    <property type="entry name" value="GST C-terminal domain-like"/>
    <property type="match status" value="1"/>
</dbReference>
<dbReference type="InterPro" id="IPR036249">
    <property type="entry name" value="Thioredoxin-like_sf"/>
</dbReference>
<organism evidence="4 5">
    <name type="scientific">Bodo saltans</name>
    <name type="common">Flagellated protozoan</name>
    <dbReference type="NCBI Taxonomy" id="75058"/>
    <lineage>
        <taxon>Eukaryota</taxon>
        <taxon>Discoba</taxon>
        <taxon>Euglenozoa</taxon>
        <taxon>Kinetoplastea</taxon>
        <taxon>Metakinetoplastina</taxon>
        <taxon>Eubodonida</taxon>
        <taxon>Bodonidae</taxon>
        <taxon>Bodo</taxon>
    </lineage>
</organism>
<dbReference type="SFLD" id="SFLDG00358">
    <property type="entry name" value="Main_(cytGST)"/>
    <property type="match status" value="1"/>
</dbReference>
<evidence type="ECO:0000259" key="3">
    <source>
        <dbReference type="PROSITE" id="PS50405"/>
    </source>
</evidence>
<dbReference type="OMA" id="VYNAHRF"/>
<dbReference type="GO" id="GO:0004364">
    <property type="term" value="F:glutathione transferase activity"/>
    <property type="evidence" value="ECO:0007669"/>
    <property type="project" value="TreeGrafter"/>
</dbReference>
<dbReference type="InterPro" id="IPR034333">
    <property type="entry name" value="GST_Zeta_N"/>
</dbReference>
<dbReference type="Proteomes" id="UP000051952">
    <property type="component" value="Unassembled WGS sequence"/>
</dbReference>
<evidence type="ECO:0000256" key="1">
    <source>
        <dbReference type="ARBA" id="ARBA00010007"/>
    </source>
</evidence>
<dbReference type="AlphaFoldDB" id="A0A0S4J769"/>
<dbReference type="PROSITE" id="PS50405">
    <property type="entry name" value="GST_CTER"/>
    <property type="match status" value="1"/>
</dbReference>
<dbReference type="OrthoDB" id="202840at2759"/>
<protein>
    <submittedName>
        <fullName evidence="4">Maleylacetoacetate isomerase 2, putative</fullName>
    </submittedName>
</protein>
<dbReference type="GO" id="GO:0005737">
    <property type="term" value="C:cytoplasm"/>
    <property type="evidence" value="ECO:0007669"/>
    <property type="project" value="InterPro"/>
</dbReference>